<feature type="transmembrane region" description="Helical" evidence="7">
    <location>
        <begin position="199"/>
        <end position="217"/>
    </location>
</feature>
<evidence type="ECO:0000256" key="2">
    <source>
        <dbReference type="ARBA" id="ARBA00022475"/>
    </source>
</evidence>
<evidence type="ECO:0000256" key="5">
    <source>
        <dbReference type="ARBA" id="ARBA00023136"/>
    </source>
</evidence>
<dbReference type="AlphaFoldDB" id="A0A1B7JZP9"/>
<dbReference type="PATRIC" id="fig|1354272.4.peg.1092"/>
<dbReference type="InterPro" id="IPR000849">
    <property type="entry name" value="Sugar_P_transporter"/>
</dbReference>
<feature type="transmembrane region" description="Helical" evidence="7">
    <location>
        <begin position="299"/>
        <end position="321"/>
    </location>
</feature>
<feature type="transmembrane region" description="Helical" evidence="7">
    <location>
        <begin position="397"/>
        <end position="415"/>
    </location>
</feature>
<evidence type="ECO:0000313" key="10">
    <source>
        <dbReference type="Proteomes" id="UP000078224"/>
    </source>
</evidence>
<evidence type="ECO:0000256" key="1">
    <source>
        <dbReference type="ARBA" id="ARBA00004651"/>
    </source>
</evidence>
<dbReference type="CDD" id="cd17319">
    <property type="entry name" value="MFS_ExuT_GudP_like"/>
    <property type="match status" value="1"/>
</dbReference>
<gene>
    <name evidence="9" type="ORF">M998_1069</name>
</gene>
<evidence type="ECO:0000256" key="6">
    <source>
        <dbReference type="ARBA" id="ARBA00038514"/>
    </source>
</evidence>
<dbReference type="GO" id="GO:0005886">
    <property type="term" value="C:plasma membrane"/>
    <property type="evidence" value="ECO:0007669"/>
    <property type="project" value="UniProtKB-SubCell"/>
</dbReference>
<dbReference type="PROSITE" id="PS50850">
    <property type="entry name" value="MFS"/>
    <property type="match status" value="1"/>
</dbReference>
<dbReference type="SUPFAM" id="SSF103473">
    <property type="entry name" value="MFS general substrate transporter"/>
    <property type="match status" value="1"/>
</dbReference>
<dbReference type="Proteomes" id="UP000078224">
    <property type="component" value="Unassembled WGS sequence"/>
</dbReference>
<reference evidence="9 10" key="1">
    <citation type="submission" date="2016-04" db="EMBL/GenBank/DDBJ databases">
        <title>ATOL: Assembling a taxonomically balanced genome-scale reconstruction of the evolutionary history of the Enterobacteriaceae.</title>
        <authorList>
            <person name="Plunkett G.III."/>
            <person name="Neeno-Eckwall E.C."/>
            <person name="Glasner J.D."/>
            <person name="Perna N.T."/>
        </authorList>
    </citation>
    <scope>NUCLEOTIDE SEQUENCE [LARGE SCALE GENOMIC DNA]</scope>
    <source>
        <strain evidence="9 10">ATCC 35613</strain>
    </source>
</reference>
<dbReference type="OrthoDB" id="9771451at2"/>
<keyword evidence="4 7" id="KW-1133">Transmembrane helix</keyword>
<feature type="transmembrane region" description="Helical" evidence="7">
    <location>
        <begin position="39"/>
        <end position="56"/>
    </location>
</feature>
<evidence type="ECO:0000256" key="7">
    <source>
        <dbReference type="SAM" id="Phobius"/>
    </source>
</evidence>
<dbReference type="InterPro" id="IPR020846">
    <property type="entry name" value="MFS_dom"/>
</dbReference>
<feature type="domain" description="Major facilitator superfamily (MFS) profile" evidence="8">
    <location>
        <begin position="43"/>
        <end position="447"/>
    </location>
</feature>
<dbReference type="Gene3D" id="1.20.1250.20">
    <property type="entry name" value="MFS general substrate transporter like domains"/>
    <property type="match status" value="2"/>
</dbReference>
<comment type="similarity">
    <text evidence="6">Belongs to the major facilitator superfamily. Phthalate permease family.</text>
</comment>
<protein>
    <submittedName>
        <fullName evidence="9">D-galactonate transporter</fullName>
    </submittedName>
</protein>
<keyword evidence="5 7" id="KW-0472">Membrane</keyword>
<dbReference type="PANTHER" id="PTHR11662:SF399">
    <property type="entry name" value="FI19708P1-RELATED"/>
    <property type="match status" value="1"/>
</dbReference>
<sequence length="453" mass="49604">MENKDNTLNPQANLNTIKKTDIPQEQNAIPIKSKRLKRIQMTAMILLFLAAVINYLDRSSLSVANQTIRDELGLSATEIGILLSVFSFAYGIAQLPCGPLLDRKGPRLMLGIGMFFWSLFQALSGLVQTFSQFVLARIGMGIGEAPMNPCGVKVINDWFNIKERGRPMGFFNAASTIGVAISPPLLAAMMLVIGWRGMFVTIGVLGIFLAIGWYMLYRNREDIALNSEEQDYLNAGSVNTQRNPLSFAEWRGLFRNRTMWGMMLGFSGINYTAWLYLAWLPGYLQSSYNLDLKSTGMMAAIPFLFGAAGMLINGYVTDSLVKKGMEPLKTRKVSIVIGMVLSALFTFIVPQATTSMSAVLLIGMALFCIHFAGTSAWGLIHVAVASRMTASVGSIQNFASFICASFAPIVTGFILDKTNSFNLALIICSCVTLCGALAYVFLVRQPIIDTNAN</sequence>
<dbReference type="InterPro" id="IPR050382">
    <property type="entry name" value="MFS_Na/Anion_cotransporter"/>
</dbReference>
<accession>A0A1B7JZP9</accession>
<feature type="transmembrane region" description="Helical" evidence="7">
    <location>
        <begin position="421"/>
        <end position="442"/>
    </location>
</feature>
<evidence type="ECO:0000313" key="9">
    <source>
        <dbReference type="EMBL" id="OAT53381.1"/>
    </source>
</evidence>
<keyword evidence="10" id="KW-1185">Reference proteome</keyword>
<comment type="subcellular location">
    <subcellularLocation>
        <location evidence="1">Cell membrane</location>
        <topology evidence="1">Multi-pass membrane protein</topology>
    </subcellularLocation>
</comment>
<name>A0A1B7JZP9_9GAMM</name>
<feature type="transmembrane region" description="Helical" evidence="7">
    <location>
        <begin position="170"/>
        <end position="193"/>
    </location>
</feature>
<dbReference type="EMBL" id="LXEW01000016">
    <property type="protein sequence ID" value="OAT53381.1"/>
    <property type="molecule type" value="Genomic_DNA"/>
</dbReference>
<dbReference type="InterPro" id="IPR011701">
    <property type="entry name" value="MFS"/>
</dbReference>
<feature type="transmembrane region" description="Helical" evidence="7">
    <location>
        <begin position="260"/>
        <end position="279"/>
    </location>
</feature>
<organism evidence="9 10">
    <name type="scientific">Providencia heimbachae ATCC 35613</name>
    <dbReference type="NCBI Taxonomy" id="1354272"/>
    <lineage>
        <taxon>Bacteria</taxon>
        <taxon>Pseudomonadati</taxon>
        <taxon>Pseudomonadota</taxon>
        <taxon>Gammaproteobacteria</taxon>
        <taxon>Enterobacterales</taxon>
        <taxon>Morganellaceae</taxon>
        <taxon>Providencia</taxon>
    </lineage>
</organism>
<comment type="caution">
    <text evidence="9">The sequence shown here is derived from an EMBL/GenBank/DDBJ whole genome shotgun (WGS) entry which is preliminary data.</text>
</comment>
<dbReference type="InterPro" id="IPR036259">
    <property type="entry name" value="MFS_trans_sf"/>
</dbReference>
<feature type="transmembrane region" description="Helical" evidence="7">
    <location>
        <begin position="333"/>
        <end position="352"/>
    </location>
</feature>
<proteinExistence type="inferred from homology"/>
<feature type="transmembrane region" description="Helical" evidence="7">
    <location>
        <begin position="108"/>
        <end position="127"/>
    </location>
</feature>
<keyword evidence="2" id="KW-1003">Cell membrane</keyword>
<feature type="transmembrane region" description="Helical" evidence="7">
    <location>
        <begin position="358"/>
        <end position="385"/>
    </location>
</feature>
<dbReference type="PANTHER" id="PTHR11662">
    <property type="entry name" value="SOLUTE CARRIER FAMILY 17"/>
    <property type="match status" value="1"/>
</dbReference>
<dbReference type="PIRSF" id="PIRSF002808">
    <property type="entry name" value="Hexose_phosphate_transp"/>
    <property type="match status" value="1"/>
</dbReference>
<keyword evidence="3 7" id="KW-0812">Transmembrane</keyword>
<evidence type="ECO:0000259" key="8">
    <source>
        <dbReference type="PROSITE" id="PS50850"/>
    </source>
</evidence>
<feature type="transmembrane region" description="Helical" evidence="7">
    <location>
        <begin position="76"/>
        <end position="96"/>
    </location>
</feature>
<evidence type="ECO:0000256" key="4">
    <source>
        <dbReference type="ARBA" id="ARBA00022989"/>
    </source>
</evidence>
<evidence type="ECO:0000256" key="3">
    <source>
        <dbReference type="ARBA" id="ARBA00022692"/>
    </source>
</evidence>
<dbReference type="Pfam" id="PF07690">
    <property type="entry name" value="MFS_1"/>
    <property type="match status" value="1"/>
</dbReference>
<dbReference type="GO" id="GO:0022857">
    <property type="term" value="F:transmembrane transporter activity"/>
    <property type="evidence" value="ECO:0007669"/>
    <property type="project" value="InterPro"/>
</dbReference>